<keyword evidence="3" id="KW-1185">Reference proteome</keyword>
<feature type="compositionally biased region" description="Polar residues" evidence="1">
    <location>
        <begin position="345"/>
        <end position="357"/>
    </location>
</feature>
<accession>A0ABW1GW48</accession>
<feature type="region of interest" description="Disordered" evidence="1">
    <location>
        <begin position="1"/>
        <end position="367"/>
    </location>
</feature>
<name>A0ABW1GW48_9ACTN</name>
<feature type="compositionally biased region" description="Basic and acidic residues" evidence="1">
    <location>
        <begin position="184"/>
        <end position="199"/>
    </location>
</feature>
<evidence type="ECO:0000256" key="1">
    <source>
        <dbReference type="SAM" id="MobiDB-lite"/>
    </source>
</evidence>
<feature type="compositionally biased region" description="Acidic residues" evidence="1">
    <location>
        <begin position="30"/>
        <end position="39"/>
    </location>
</feature>
<feature type="compositionally biased region" description="Pro residues" evidence="1">
    <location>
        <begin position="102"/>
        <end position="113"/>
    </location>
</feature>
<evidence type="ECO:0000313" key="3">
    <source>
        <dbReference type="Proteomes" id="UP001596200"/>
    </source>
</evidence>
<organism evidence="2 3">
    <name type="scientific">Streptomyces pulveraceus</name>
    <dbReference type="NCBI Taxonomy" id="68258"/>
    <lineage>
        <taxon>Bacteria</taxon>
        <taxon>Bacillati</taxon>
        <taxon>Actinomycetota</taxon>
        <taxon>Actinomycetes</taxon>
        <taxon>Kitasatosporales</taxon>
        <taxon>Streptomycetaceae</taxon>
        <taxon>Streptomyces</taxon>
    </lineage>
</organism>
<protein>
    <recommendedName>
        <fullName evidence="4">Tox-PL domain-containing protein</fullName>
    </recommendedName>
</protein>
<evidence type="ECO:0008006" key="4">
    <source>
        <dbReference type="Google" id="ProtNLM"/>
    </source>
</evidence>
<feature type="compositionally biased region" description="Low complexity" evidence="1">
    <location>
        <begin position="202"/>
        <end position="215"/>
    </location>
</feature>
<comment type="caution">
    <text evidence="2">The sequence shown here is derived from an EMBL/GenBank/DDBJ whole genome shotgun (WGS) entry which is preliminary data.</text>
</comment>
<feature type="compositionally biased region" description="Basic and acidic residues" evidence="1">
    <location>
        <begin position="159"/>
        <end position="169"/>
    </location>
</feature>
<dbReference type="EMBL" id="JBHSPU010000038">
    <property type="protein sequence ID" value="MFC5918343.1"/>
    <property type="molecule type" value="Genomic_DNA"/>
</dbReference>
<sequence>MSEVNDISDAPSLPPSPPLPVDAKAPGDGDVPEEGDAGSDVENAGQAADDAGDGDVPDPEHTAEVRATGAEEFGDGDIGVRETTAEQQAVEPASAGQQPPGGTEPPRPPTPADPPDRPDPSVPPEAPIAVEEAGKYRKPSDSPTAADQAAIDDSPTPVDHPDRSLKSDSDPEPENAPAAPADDPSQRREAAERSERSEAMADEAQGGADDTSADAARSDQSDDPEKEPTPLEQAEEHRPPAPETSTETDTPPAPDRTGAAEPGDAGKARDADTVPVPYESDAGPDDKAELTEEQEEPAEAPLAEGGEEASPEAGSVGEVVDVAESDGATDTTEGAELEDGAGPDSQRQMDSALQGDSRQPPPSVQERIRQAVGAARNWANDTYLGRLLAGRPMEPWKSNRALHRSLDGARPPANAVVADLEKIGRGNGVIGYKDVNAKLRPDEDLINSVFAPRDGQYISTHVDNPGVIGQGNHRAEELLKRAKDPHNPNIEMSTPIFIHRVGEAETGAVPEEQE</sequence>
<feature type="compositionally biased region" description="Basic and acidic residues" evidence="1">
    <location>
        <begin position="226"/>
        <end position="240"/>
    </location>
</feature>
<dbReference type="RefSeq" id="WP_344516482.1">
    <property type="nucleotide sequence ID" value="NZ_BAAATU010000040.1"/>
</dbReference>
<reference evidence="3" key="1">
    <citation type="journal article" date="2019" name="Int. J. Syst. Evol. Microbiol.">
        <title>The Global Catalogue of Microorganisms (GCM) 10K type strain sequencing project: providing services to taxonomists for standard genome sequencing and annotation.</title>
        <authorList>
            <consortium name="The Broad Institute Genomics Platform"/>
            <consortium name="The Broad Institute Genome Sequencing Center for Infectious Disease"/>
            <person name="Wu L."/>
            <person name="Ma J."/>
        </authorList>
    </citation>
    <scope>NUCLEOTIDE SEQUENCE [LARGE SCALE GENOMIC DNA]</scope>
    <source>
        <strain evidence="3">JCM 4147</strain>
    </source>
</reference>
<gene>
    <name evidence="2" type="ORF">ACFP1B_33675</name>
</gene>
<evidence type="ECO:0000313" key="2">
    <source>
        <dbReference type="EMBL" id="MFC5918343.1"/>
    </source>
</evidence>
<proteinExistence type="predicted"/>
<dbReference type="Proteomes" id="UP001596200">
    <property type="component" value="Unassembled WGS sequence"/>
</dbReference>